<keyword evidence="2" id="KW-1185">Reference proteome</keyword>
<dbReference type="AlphaFoldDB" id="A0A1T5GVW3"/>
<dbReference type="EMBL" id="FUZA01000007">
    <property type="protein sequence ID" value="SKC12544.1"/>
    <property type="molecule type" value="Genomic_DNA"/>
</dbReference>
<dbReference type="Proteomes" id="UP000190897">
    <property type="component" value="Unassembled WGS sequence"/>
</dbReference>
<reference evidence="2" key="1">
    <citation type="submission" date="2017-02" db="EMBL/GenBank/DDBJ databases">
        <authorList>
            <person name="Varghese N."/>
            <person name="Submissions S."/>
        </authorList>
    </citation>
    <scope>NUCLEOTIDE SEQUENCE [LARGE SCALE GENOMIC DNA]</scope>
    <source>
        <strain evidence="2">DSM 22270</strain>
    </source>
</reference>
<sequence length="39" mass="4924">MGYIHFEDEELIAKRSRDYSLKIFQKEKFNQLRNLYERN</sequence>
<gene>
    <name evidence="1" type="ORF">SAMN05660293_04408</name>
</gene>
<proteinExistence type="predicted"/>
<organism evidence="1 2">
    <name type="scientific">Dyadobacter psychrophilus</name>
    <dbReference type="NCBI Taxonomy" id="651661"/>
    <lineage>
        <taxon>Bacteria</taxon>
        <taxon>Pseudomonadati</taxon>
        <taxon>Bacteroidota</taxon>
        <taxon>Cytophagia</taxon>
        <taxon>Cytophagales</taxon>
        <taxon>Spirosomataceae</taxon>
        <taxon>Dyadobacter</taxon>
    </lineage>
</organism>
<evidence type="ECO:0000313" key="1">
    <source>
        <dbReference type="EMBL" id="SKC12544.1"/>
    </source>
</evidence>
<accession>A0A1T5GVW3</accession>
<name>A0A1T5GVW3_9BACT</name>
<protein>
    <submittedName>
        <fullName evidence="1">Uncharacterized protein</fullName>
    </submittedName>
</protein>
<evidence type="ECO:0000313" key="2">
    <source>
        <dbReference type="Proteomes" id="UP000190897"/>
    </source>
</evidence>
<dbReference type="STRING" id="651661.SAMN05660293_04408"/>